<protein>
    <submittedName>
        <fullName evidence="2">Uncharacterized protein</fullName>
    </submittedName>
</protein>
<feature type="region of interest" description="Disordered" evidence="1">
    <location>
        <begin position="1"/>
        <end position="63"/>
    </location>
</feature>
<dbReference type="EMBL" id="JBJQOH010000002">
    <property type="protein sequence ID" value="KAL3698691.1"/>
    <property type="molecule type" value="Genomic_DNA"/>
</dbReference>
<proteinExistence type="predicted"/>
<sequence length="196" mass="22594">MGSQSRRQRTVDRKRTDQFGQSSRPIAQANEDHLRLRRQSYAEEQTERRAASSSQHVASGSQRGIRRKVIEMMDKLKSLSGESVEYESKIFTRFLKHSSISKALKVGSIMSLKEQHAAKLLLANLATGLQTVKRTHTQYDMIHDDYKEMCREMGWGETAELGELGLEAELDLEKLKIWVNKNEIYIRNHLNIQGYI</sequence>
<organism evidence="2 3">
    <name type="scientific">Riccia sorocarpa</name>
    <dbReference type="NCBI Taxonomy" id="122646"/>
    <lineage>
        <taxon>Eukaryota</taxon>
        <taxon>Viridiplantae</taxon>
        <taxon>Streptophyta</taxon>
        <taxon>Embryophyta</taxon>
        <taxon>Marchantiophyta</taxon>
        <taxon>Marchantiopsida</taxon>
        <taxon>Marchantiidae</taxon>
        <taxon>Marchantiales</taxon>
        <taxon>Ricciaceae</taxon>
        <taxon>Riccia</taxon>
    </lineage>
</organism>
<keyword evidence="3" id="KW-1185">Reference proteome</keyword>
<gene>
    <name evidence="2" type="ORF">R1sor_012767</name>
</gene>
<accession>A0ABD3I5D0</accession>
<dbReference type="Proteomes" id="UP001633002">
    <property type="component" value="Unassembled WGS sequence"/>
</dbReference>
<comment type="caution">
    <text evidence="2">The sequence shown here is derived from an EMBL/GenBank/DDBJ whole genome shotgun (WGS) entry which is preliminary data.</text>
</comment>
<dbReference type="AlphaFoldDB" id="A0ABD3I5D0"/>
<name>A0ABD3I5D0_9MARC</name>
<evidence type="ECO:0000313" key="2">
    <source>
        <dbReference type="EMBL" id="KAL3698691.1"/>
    </source>
</evidence>
<reference evidence="2 3" key="1">
    <citation type="submission" date="2024-09" db="EMBL/GenBank/DDBJ databases">
        <title>Chromosome-scale assembly of Riccia sorocarpa.</title>
        <authorList>
            <person name="Paukszto L."/>
        </authorList>
    </citation>
    <scope>NUCLEOTIDE SEQUENCE [LARGE SCALE GENOMIC DNA]</scope>
    <source>
        <strain evidence="2">LP-2024</strain>
        <tissue evidence="2">Aerial parts of the thallus</tissue>
    </source>
</reference>
<feature type="compositionally biased region" description="Polar residues" evidence="1">
    <location>
        <begin position="51"/>
        <end position="62"/>
    </location>
</feature>
<evidence type="ECO:0000313" key="3">
    <source>
        <dbReference type="Proteomes" id="UP001633002"/>
    </source>
</evidence>
<evidence type="ECO:0000256" key="1">
    <source>
        <dbReference type="SAM" id="MobiDB-lite"/>
    </source>
</evidence>